<protein>
    <recommendedName>
        <fullName evidence="3">Antitoxin of toxin-antitoxin stability system</fullName>
    </recommendedName>
</protein>
<proteinExistence type="predicted"/>
<gene>
    <name evidence="1" type="ordered locus">TMO_a0237</name>
</gene>
<keyword evidence="1" id="KW-0614">Plasmid</keyword>
<evidence type="ECO:0000313" key="2">
    <source>
        <dbReference type="Proteomes" id="UP000005258"/>
    </source>
</evidence>
<name>I3TSA2_TISMK</name>
<dbReference type="HOGENOM" id="CLU_166926_0_0_5"/>
<dbReference type="Proteomes" id="UP000005258">
    <property type="component" value="Plasmid pTM1"/>
</dbReference>
<sequence>MSAFIATAFARNDAGATIHLFFGFETASKEAVFTMKLDAELPAAFMAEAAAEDRPASQVVRELMRDYIERRRQSRDDDTYLHRKVEAGRASIRAGQGRSNDEVKADFAARRAGLAGSDA</sequence>
<reference evidence="1 2" key="1">
    <citation type="journal article" date="2012" name="J. Am. Chem. Soc.">
        <title>Bacterial biosynthesis and maturation of the didemnin anti-cancer agents.</title>
        <authorList>
            <person name="Xu Y."/>
            <person name="Kersten R.D."/>
            <person name="Nam S.J."/>
            <person name="Lu L."/>
            <person name="Al-Suwailem A.M."/>
            <person name="Zheng H."/>
            <person name="Fenical W."/>
            <person name="Dorrestein P.C."/>
            <person name="Moore B.S."/>
            <person name="Qian P.Y."/>
        </authorList>
    </citation>
    <scope>NUCLEOTIDE SEQUENCE [LARGE SCALE GENOMIC DNA]</scope>
    <source>
        <strain evidence="1 2">KA081020-065</strain>
    </source>
</reference>
<evidence type="ECO:0008006" key="3">
    <source>
        <dbReference type="Google" id="ProtNLM"/>
    </source>
</evidence>
<evidence type="ECO:0000313" key="1">
    <source>
        <dbReference type="EMBL" id="AFK55640.1"/>
    </source>
</evidence>
<dbReference type="KEGG" id="tmo:TMO_a0237"/>
<keyword evidence="2" id="KW-1185">Reference proteome</keyword>
<dbReference type="AlphaFoldDB" id="I3TSA2"/>
<geneLocation type="plasmid" evidence="1 2">
    <name>pTM1</name>
</geneLocation>
<dbReference type="EMBL" id="CP003237">
    <property type="protein sequence ID" value="AFK55640.1"/>
    <property type="molecule type" value="Genomic_DNA"/>
</dbReference>
<organism evidence="1 2">
    <name type="scientific">Tistrella mobilis (strain KA081020-065)</name>
    <dbReference type="NCBI Taxonomy" id="1110502"/>
    <lineage>
        <taxon>Bacteria</taxon>
        <taxon>Pseudomonadati</taxon>
        <taxon>Pseudomonadota</taxon>
        <taxon>Alphaproteobacteria</taxon>
        <taxon>Geminicoccales</taxon>
        <taxon>Geminicoccaceae</taxon>
        <taxon>Tistrella</taxon>
    </lineage>
</organism>
<dbReference type="PATRIC" id="fig|1110502.3.peg.3891"/>
<accession>I3TSA2</accession>